<dbReference type="EMBL" id="AP024417">
    <property type="protein sequence ID" value="BCR85043.1"/>
    <property type="molecule type" value="Genomic_DNA"/>
</dbReference>
<protein>
    <submittedName>
        <fullName evidence="1">Uncharacterized protein</fullName>
    </submittedName>
</protein>
<dbReference type="Proteomes" id="UP000637239">
    <property type="component" value="Chromosome 2"/>
</dbReference>
<gene>
    <name evidence="1" type="ORF">ACHE_20501A</name>
</gene>
<dbReference type="GeneID" id="66979402"/>
<dbReference type="KEGG" id="ache:ACHE_20501A"/>
<proteinExistence type="predicted"/>
<organism evidence="1 2">
    <name type="scientific">Aspergillus chevalieri</name>
    <name type="common">Eurotium chevalieri</name>
    <dbReference type="NCBI Taxonomy" id="182096"/>
    <lineage>
        <taxon>Eukaryota</taxon>
        <taxon>Fungi</taxon>
        <taxon>Dikarya</taxon>
        <taxon>Ascomycota</taxon>
        <taxon>Pezizomycotina</taxon>
        <taxon>Eurotiomycetes</taxon>
        <taxon>Eurotiomycetidae</taxon>
        <taxon>Eurotiales</taxon>
        <taxon>Aspergillaceae</taxon>
        <taxon>Aspergillus</taxon>
        <taxon>Aspergillus subgen. Aspergillus</taxon>
    </lineage>
</organism>
<dbReference type="RefSeq" id="XP_043133565.1">
    <property type="nucleotide sequence ID" value="XM_043284811.1"/>
</dbReference>
<reference evidence="1" key="1">
    <citation type="submission" date="2021-01" db="EMBL/GenBank/DDBJ databases">
        <authorList>
            <consortium name="Aspergillus chevalieri M1 genome sequencing consortium"/>
            <person name="Kazuki M."/>
            <person name="Futagami T."/>
        </authorList>
    </citation>
    <scope>NUCLEOTIDE SEQUENCE</scope>
    <source>
        <strain evidence="1">M1</strain>
    </source>
</reference>
<reference evidence="1" key="2">
    <citation type="submission" date="2021-02" db="EMBL/GenBank/DDBJ databases">
        <title>Aspergillus chevalieri M1 genome sequence.</title>
        <authorList>
            <person name="Kadooka C."/>
            <person name="Mori K."/>
            <person name="Futagami T."/>
        </authorList>
    </citation>
    <scope>NUCLEOTIDE SEQUENCE</scope>
    <source>
        <strain evidence="1">M1</strain>
    </source>
</reference>
<evidence type="ECO:0000313" key="1">
    <source>
        <dbReference type="EMBL" id="BCR85043.1"/>
    </source>
</evidence>
<dbReference type="AlphaFoldDB" id="A0A7R7VJJ5"/>
<keyword evidence="2" id="KW-1185">Reference proteome</keyword>
<name>A0A7R7VJJ5_ASPCH</name>
<sequence>MSLLIKHLDEKLLGYEVDPETAASALDGYVEDVMLPIVNRFNETPAVTCLQIPPMSDDCVDVFYEDAFQRFM</sequence>
<accession>A0A7R7VJJ5</accession>
<evidence type="ECO:0000313" key="2">
    <source>
        <dbReference type="Proteomes" id="UP000637239"/>
    </source>
</evidence>